<dbReference type="SMART" id="SM00422">
    <property type="entry name" value="HTH_MERR"/>
    <property type="match status" value="1"/>
</dbReference>
<dbReference type="PROSITE" id="PS50937">
    <property type="entry name" value="HTH_MERR_2"/>
    <property type="match status" value="1"/>
</dbReference>
<dbReference type="PANTHER" id="PTHR30204">
    <property type="entry name" value="REDOX-CYCLING DRUG-SENSING TRANSCRIPTIONAL ACTIVATOR SOXR"/>
    <property type="match status" value="1"/>
</dbReference>
<comment type="caution">
    <text evidence="3">The sequence shown here is derived from an EMBL/GenBank/DDBJ whole genome shotgun (WGS) entry which is preliminary data.</text>
</comment>
<dbReference type="Gene3D" id="1.10.1660.10">
    <property type="match status" value="1"/>
</dbReference>
<dbReference type="AlphaFoldDB" id="A0A9D2TR12"/>
<dbReference type="PROSITE" id="PS00552">
    <property type="entry name" value="HTH_MERR_1"/>
    <property type="match status" value="1"/>
</dbReference>
<dbReference type="Proteomes" id="UP000823858">
    <property type="component" value="Unassembled WGS sequence"/>
</dbReference>
<dbReference type="EMBL" id="DWVP01000020">
    <property type="protein sequence ID" value="HJC85589.1"/>
    <property type="molecule type" value="Genomic_DNA"/>
</dbReference>
<evidence type="ECO:0000256" key="1">
    <source>
        <dbReference type="ARBA" id="ARBA00023125"/>
    </source>
</evidence>
<dbReference type="SUPFAM" id="SSF46955">
    <property type="entry name" value="Putative DNA-binding domain"/>
    <property type="match status" value="1"/>
</dbReference>
<gene>
    <name evidence="3" type="ORF">H9751_08605</name>
</gene>
<reference evidence="3" key="1">
    <citation type="journal article" date="2021" name="PeerJ">
        <title>Extensive microbial diversity within the chicken gut microbiome revealed by metagenomics and culture.</title>
        <authorList>
            <person name="Gilroy R."/>
            <person name="Ravi A."/>
            <person name="Getino M."/>
            <person name="Pursley I."/>
            <person name="Horton D.L."/>
            <person name="Alikhan N.F."/>
            <person name="Baker D."/>
            <person name="Gharbi K."/>
            <person name="Hall N."/>
            <person name="Watson M."/>
            <person name="Adriaenssens E.M."/>
            <person name="Foster-Nyarko E."/>
            <person name="Jarju S."/>
            <person name="Secka A."/>
            <person name="Antonio M."/>
            <person name="Oren A."/>
            <person name="Chaudhuri R.R."/>
            <person name="La Ragione R."/>
            <person name="Hildebrand F."/>
            <person name="Pallen M.J."/>
        </authorList>
    </citation>
    <scope>NUCLEOTIDE SEQUENCE</scope>
    <source>
        <strain evidence="3">ChiHjej13B12-4958</strain>
    </source>
</reference>
<dbReference type="InterPro" id="IPR016024">
    <property type="entry name" value="ARM-type_fold"/>
</dbReference>
<dbReference type="GO" id="GO:0003677">
    <property type="term" value="F:DNA binding"/>
    <property type="evidence" value="ECO:0007669"/>
    <property type="project" value="UniProtKB-KW"/>
</dbReference>
<name>A0A9D2TR12_9CORY</name>
<dbReference type="CDD" id="cd01106">
    <property type="entry name" value="HTH_TipAL-Mta"/>
    <property type="match status" value="1"/>
</dbReference>
<dbReference type="GO" id="GO:0003700">
    <property type="term" value="F:DNA-binding transcription factor activity"/>
    <property type="evidence" value="ECO:0007669"/>
    <property type="project" value="InterPro"/>
</dbReference>
<dbReference type="PANTHER" id="PTHR30204:SF93">
    <property type="entry name" value="HTH MERR-TYPE DOMAIN-CONTAINING PROTEIN"/>
    <property type="match status" value="1"/>
</dbReference>
<evidence type="ECO:0000259" key="2">
    <source>
        <dbReference type="PROSITE" id="PS50937"/>
    </source>
</evidence>
<evidence type="ECO:0000313" key="4">
    <source>
        <dbReference type="Proteomes" id="UP000823858"/>
    </source>
</evidence>
<keyword evidence="1" id="KW-0238">DNA-binding</keyword>
<dbReference type="InterPro" id="IPR047057">
    <property type="entry name" value="MerR_fam"/>
</dbReference>
<dbReference type="InterPro" id="IPR000551">
    <property type="entry name" value="MerR-type_HTH_dom"/>
</dbReference>
<sequence>MLIGEVSRQTGVSVRMLRHYDRIGLVSPSSRTSADYREYSRDDLHELLRVEALRCLGMSLAEVRDALADPTLDVTAVIARLREETRERIRAEQKLLEHLDGIGDSDPDSWDDVLHTTTLLTALRDGSSRQRQAVALQDVALDGDATAPSVHSLVASYLDEPDLNAAGALRWAIVRRGDVAVDALTAGESDDPSDPTSRHRVTEALADIDLPQATDALEDRLTHPDTRATAALALARRGVRSPVLLGRLTDTLVTMVVEGDHDTDAAEALAGLTARQHDGNDSARAEVVHQLLATITPAATVEQRLRIVQTLGDLPGDAAHEALTRLAADPDPRVAGTARHLGH</sequence>
<accession>A0A9D2TR12</accession>
<organism evidence="3 4">
    <name type="scientific">Candidatus Corynebacterium faecigallinarum</name>
    <dbReference type="NCBI Taxonomy" id="2838528"/>
    <lineage>
        <taxon>Bacteria</taxon>
        <taxon>Bacillati</taxon>
        <taxon>Actinomycetota</taxon>
        <taxon>Actinomycetes</taxon>
        <taxon>Mycobacteriales</taxon>
        <taxon>Corynebacteriaceae</taxon>
        <taxon>Corynebacterium</taxon>
    </lineage>
</organism>
<protein>
    <submittedName>
        <fullName evidence="3">MerR family transcriptional regulator</fullName>
    </submittedName>
</protein>
<dbReference type="InterPro" id="IPR004155">
    <property type="entry name" value="PBS_lyase_HEAT"/>
</dbReference>
<reference evidence="3" key="2">
    <citation type="submission" date="2021-04" db="EMBL/GenBank/DDBJ databases">
        <authorList>
            <person name="Gilroy R."/>
        </authorList>
    </citation>
    <scope>NUCLEOTIDE SEQUENCE</scope>
    <source>
        <strain evidence="3">ChiHjej13B12-4958</strain>
    </source>
</reference>
<dbReference type="InterPro" id="IPR009061">
    <property type="entry name" value="DNA-bd_dom_put_sf"/>
</dbReference>
<dbReference type="SUPFAM" id="SSF48371">
    <property type="entry name" value="ARM repeat"/>
    <property type="match status" value="1"/>
</dbReference>
<proteinExistence type="predicted"/>
<feature type="domain" description="HTH merR-type" evidence="2">
    <location>
        <begin position="1"/>
        <end position="69"/>
    </location>
</feature>
<dbReference type="Pfam" id="PF13411">
    <property type="entry name" value="MerR_1"/>
    <property type="match status" value="1"/>
</dbReference>
<evidence type="ECO:0000313" key="3">
    <source>
        <dbReference type="EMBL" id="HJC85589.1"/>
    </source>
</evidence>
<dbReference type="PRINTS" id="PR00040">
    <property type="entry name" value="HTHMERR"/>
</dbReference>
<dbReference type="SMART" id="SM00567">
    <property type="entry name" value="EZ_HEAT"/>
    <property type="match status" value="3"/>
</dbReference>